<protein>
    <recommendedName>
        <fullName evidence="1">Antitoxin Xre/MbcA/ParS-like toxin-binding domain-containing protein</fullName>
    </recommendedName>
</protein>
<gene>
    <name evidence="2" type="ORF">MNBD_GAMMA23-256</name>
</gene>
<dbReference type="InterPro" id="IPR024467">
    <property type="entry name" value="Xre/MbcA/ParS-like_toxin-bd"/>
</dbReference>
<sequence length="130" mass="14895">MEELSKEDSLSLTKMIIGILESWGLNTRQQHTLLAFSKKVPVRGMRRFLGDHAFPDEAELNNRVEHIVGIHHALHTTYPHNPAMGALWIKTSNKRFNNQSPIKLMLEEGIAGVERVRTHLDCAYDWQVNP</sequence>
<reference evidence="2" key="1">
    <citation type="submission" date="2018-06" db="EMBL/GenBank/DDBJ databases">
        <authorList>
            <person name="Zhirakovskaya E."/>
        </authorList>
    </citation>
    <scope>NUCLEOTIDE SEQUENCE</scope>
</reference>
<dbReference type="Pfam" id="PF09722">
    <property type="entry name" value="Xre_MbcA_ParS_C"/>
    <property type="match status" value="1"/>
</dbReference>
<evidence type="ECO:0000259" key="1">
    <source>
        <dbReference type="Pfam" id="PF09722"/>
    </source>
</evidence>
<proteinExistence type="predicted"/>
<evidence type="ECO:0000313" key="2">
    <source>
        <dbReference type="EMBL" id="VAW92217.1"/>
    </source>
</evidence>
<dbReference type="AlphaFoldDB" id="A0A3B0ZXW7"/>
<feature type="domain" description="Antitoxin Xre/MbcA/ParS-like toxin-binding" evidence="1">
    <location>
        <begin position="85"/>
        <end position="121"/>
    </location>
</feature>
<organism evidence="2">
    <name type="scientific">hydrothermal vent metagenome</name>
    <dbReference type="NCBI Taxonomy" id="652676"/>
    <lineage>
        <taxon>unclassified sequences</taxon>
        <taxon>metagenomes</taxon>
        <taxon>ecological metagenomes</taxon>
    </lineage>
</organism>
<dbReference type="EMBL" id="UOFT01000023">
    <property type="protein sequence ID" value="VAW92217.1"/>
    <property type="molecule type" value="Genomic_DNA"/>
</dbReference>
<name>A0A3B0ZXW7_9ZZZZ</name>
<accession>A0A3B0ZXW7</accession>